<comment type="similarity">
    <text evidence="5">Belongs to the FliW family.</text>
</comment>
<keyword evidence="7" id="KW-1185">Reference proteome</keyword>
<name>A0ABN1IZF9_9CLOT</name>
<keyword evidence="1 5" id="KW-0963">Cytoplasm</keyword>
<reference evidence="6 7" key="1">
    <citation type="journal article" date="2019" name="Int. J. Syst. Evol. Microbiol.">
        <title>The Global Catalogue of Microorganisms (GCM) 10K type strain sequencing project: providing services to taxonomists for standard genome sequencing and annotation.</title>
        <authorList>
            <consortium name="The Broad Institute Genomics Platform"/>
            <consortium name="The Broad Institute Genome Sequencing Center for Infectious Disease"/>
            <person name="Wu L."/>
            <person name="Ma J."/>
        </authorList>
    </citation>
    <scope>NUCLEOTIDE SEQUENCE [LARGE SCALE GENOMIC DNA]</scope>
    <source>
        <strain evidence="6 7">JCM 1405</strain>
    </source>
</reference>
<evidence type="ECO:0000256" key="2">
    <source>
        <dbReference type="ARBA" id="ARBA00022795"/>
    </source>
</evidence>
<dbReference type="SUPFAM" id="SSF141457">
    <property type="entry name" value="BH3618-like"/>
    <property type="match status" value="1"/>
</dbReference>
<dbReference type="Gene3D" id="2.30.290.10">
    <property type="entry name" value="BH3618-like"/>
    <property type="match status" value="1"/>
</dbReference>
<proteinExistence type="inferred from homology"/>
<accession>A0ABN1IZF9</accession>
<protein>
    <recommendedName>
        <fullName evidence="5">Flagellar assembly factor FliW</fullName>
    </recommendedName>
</protein>
<keyword evidence="2 5" id="KW-1005">Bacterial flagellum biogenesis</keyword>
<evidence type="ECO:0000313" key="7">
    <source>
        <dbReference type="Proteomes" id="UP001500339"/>
    </source>
</evidence>
<comment type="caution">
    <text evidence="6">The sequence shown here is derived from an EMBL/GenBank/DDBJ whole genome shotgun (WGS) entry which is preliminary data.</text>
</comment>
<evidence type="ECO:0000256" key="4">
    <source>
        <dbReference type="ARBA" id="ARBA00023186"/>
    </source>
</evidence>
<dbReference type="InterPro" id="IPR024046">
    <property type="entry name" value="Flagellar_assmbl_FliW_dom_sf"/>
</dbReference>
<dbReference type="PANTHER" id="PTHR39190:SF1">
    <property type="entry name" value="FLAGELLAR ASSEMBLY FACTOR FLIW"/>
    <property type="match status" value="1"/>
</dbReference>
<keyword evidence="3 5" id="KW-0810">Translation regulation</keyword>
<comment type="subunit">
    <text evidence="5">Interacts with translational regulator CsrA and flagellin(s).</text>
</comment>
<dbReference type="NCBIfam" id="NF009793">
    <property type="entry name" value="PRK13285.1-1"/>
    <property type="match status" value="1"/>
</dbReference>
<keyword evidence="6" id="KW-0966">Cell projection</keyword>
<dbReference type="Proteomes" id="UP001500339">
    <property type="component" value="Unassembled WGS sequence"/>
</dbReference>
<evidence type="ECO:0000256" key="3">
    <source>
        <dbReference type="ARBA" id="ARBA00022845"/>
    </source>
</evidence>
<dbReference type="EMBL" id="BAAACF010000001">
    <property type="protein sequence ID" value="GAA0724340.1"/>
    <property type="molecule type" value="Genomic_DNA"/>
</dbReference>
<dbReference type="Pfam" id="PF02623">
    <property type="entry name" value="FliW"/>
    <property type="match status" value="1"/>
</dbReference>
<organism evidence="6 7">
    <name type="scientific">Clostridium malenominatum</name>
    <dbReference type="NCBI Taxonomy" id="1539"/>
    <lineage>
        <taxon>Bacteria</taxon>
        <taxon>Bacillati</taxon>
        <taxon>Bacillota</taxon>
        <taxon>Clostridia</taxon>
        <taxon>Eubacteriales</taxon>
        <taxon>Clostridiaceae</taxon>
        <taxon>Clostridium</taxon>
    </lineage>
</organism>
<keyword evidence="4 5" id="KW-0143">Chaperone</keyword>
<comment type="function">
    <text evidence="5">Acts as an anti-CsrA protein, binds CsrA and prevents it from repressing translation of its target genes, one of which is flagellin. Binds to flagellin and participates in the assembly of the flagellum.</text>
</comment>
<evidence type="ECO:0000313" key="6">
    <source>
        <dbReference type="EMBL" id="GAA0724340.1"/>
    </source>
</evidence>
<gene>
    <name evidence="5 6" type="primary">fliW</name>
    <name evidence="6" type="ORF">GCM10008905_18090</name>
</gene>
<keyword evidence="6" id="KW-0282">Flagellum</keyword>
<keyword evidence="6" id="KW-0969">Cilium</keyword>
<dbReference type="InterPro" id="IPR003775">
    <property type="entry name" value="Flagellar_assembly_factor_FliW"/>
</dbReference>
<evidence type="ECO:0000256" key="1">
    <source>
        <dbReference type="ARBA" id="ARBA00022490"/>
    </source>
</evidence>
<comment type="subcellular location">
    <subcellularLocation>
        <location evidence="5">Cytoplasm</location>
    </subcellularLocation>
</comment>
<evidence type="ECO:0000256" key="5">
    <source>
        <dbReference type="HAMAP-Rule" id="MF_01185"/>
    </source>
</evidence>
<dbReference type="HAMAP" id="MF_01185">
    <property type="entry name" value="FliW"/>
    <property type="match status" value="1"/>
</dbReference>
<dbReference type="PANTHER" id="PTHR39190">
    <property type="entry name" value="FLAGELLAR ASSEMBLY FACTOR FLIW"/>
    <property type="match status" value="1"/>
</dbReference>
<dbReference type="RefSeq" id="WP_343768983.1">
    <property type="nucleotide sequence ID" value="NZ_BAAACF010000001.1"/>
</dbReference>
<sequence>MKLNTKYHGLIEYKEEDIVVFSKGLPGFEELRKFILLPIEQEGIFTLLHSIEDEDIGIPLISPFNVDKDYEFTLSKEIIKSLKANSPEDILVFTTVTINSNYENITTNLRAPIVVNIKEKMGEQIILEKDDYGIKHPIFQEEK</sequence>